<protein>
    <recommendedName>
        <fullName evidence="2">C2CD3 N-terminal C2 domain-containing protein</fullName>
    </recommendedName>
</protein>
<feature type="region of interest" description="Disordered" evidence="1">
    <location>
        <begin position="543"/>
        <end position="665"/>
    </location>
</feature>
<feature type="region of interest" description="Disordered" evidence="1">
    <location>
        <begin position="2028"/>
        <end position="2047"/>
    </location>
</feature>
<name>A0AAV1IME2_9CHLO</name>
<feature type="compositionally biased region" description="Low complexity" evidence="1">
    <location>
        <begin position="1418"/>
        <end position="1435"/>
    </location>
</feature>
<evidence type="ECO:0000259" key="2">
    <source>
        <dbReference type="Pfam" id="PF25339"/>
    </source>
</evidence>
<evidence type="ECO:0000313" key="3">
    <source>
        <dbReference type="EMBL" id="CAK0787407.1"/>
    </source>
</evidence>
<dbReference type="EMBL" id="CAUYUE010000017">
    <property type="protein sequence ID" value="CAK0787407.1"/>
    <property type="molecule type" value="Genomic_DNA"/>
</dbReference>
<feature type="compositionally biased region" description="Basic and acidic residues" evidence="1">
    <location>
        <begin position="2807"/>
        <end position="2819"/>
    </location>
</feature>
<gene>
    <name evidence="3" type="ORF">CVIRNUC_010627</name>
</gene>
<keyword evidence="4" id="KW-1185">Reference proteome</keyword>
<dbReference type="PANTHER" id="PTHR21254">
    <property type="entry name" value="C2 DOMAIN-CONTAINING PROTEIN 3"/>
    <property type="match status" value="1"/>
</dbReference>
<feature type="region of interest" description="Disordered" evidence="1">
    <location>
        <begin position="2791"/>
        <end position="2900"/>
    </location>
</feature>
<feature type="compositionally biased region" description="Low complexity" evidence="1">
    <location>
        <begin position="2031"/>
        <end position="2042"/>
    </location>
</feature>
<feature type="compositionally biased region" description="Low complexity" evidence="1">
    <location>
        <begin position="183"/>
        <end position="200"/>
    </location>
</feature>
<feature type="region of interest" description="Disordered" evidence="1">
    <location>
        <begin position="2549"/>
        <end position="2590"/>
    </location>
</feature>
<feature type="region of interest" description="Disordered" evidence="1">
    <location>
        <begin position="2184"/>
        <end position="2342"/>
    </location>
</feature>
<feature type="region of interest" description="Disordered" evidence="1">
    <location>
        <begin position="2386"/>
        <end position="2447"/>
    </location>
</feature>
<feature type="compositionally biased region" description="Basic and acidic residues" evidence="1">
    <location>
        <begin position="1897"/>
        <end position="1908"/>
    </location>
</feature>
<feature type="region of interest" description="Disordered" evidence="1">
    <location>
        <begin position="227"/>
        <end position="317"/>
    </location>
</feature>
<dbReference type="PANTHER" id="PTHR21254:SF1">
    <property type="entry name" value="C2 DOMAIN-CONTAINING PROTEIN 3"/>
    <property type="match status" value="1"/>
</dbReference>
<feature type="region of interest" description="Disordered" evidence="1">
    <location>
        <begin position="2459"/>
        <end position="2531"/>
    </location>
</feature>
<feature type="region of interest" description="Disordered" evidence="1">
    <location>
        <begin position="2059"/>
        <end position="2093"/>
    </location>
</feature>
<dbReference type="Proteomes" id="UP001314263">
    <property type="component" value="Unassembled WGS sequence"/>
</dbReference>
<comment type="caution">
    <text evidence="3">The sequence shown here is derived from an EMBL/GenBank/DDBJ whole genome shotgun (WGS) entry which is preliminary data.</text>
</comment>
<feature type="region of interest" description="Disordered" evidence="1">
    <location>
        <begin position="2124"/>
        <end position="2150"/>
    </location>
</feature>
<feature type="compositionally biased region" description="Low complexity" evidence="1">
    <location>
        <begin position="632"/>
        <end position="644"/>
    </location>
</feature>
<feature type="compositionally biased region" description="Basic and acidic residues" evidence="1">
    <location>
        <begin position="2884"/>
        <end position="2893"/>
    </location>
</feature>
<dbReference type="Pfam" id="PF25339">
    <property type="entry name" value="C2_C2CD3_N"/>
    <property type="match status" value="1"/>
</dbReference>
<feature type="compositionally biased region" description="Polar residues" evidence="1">
    <location>
        <begin position="2230"/>
        <end position="2242"/>
    </location>
</feature>
<evidence type="ECO:0000256" key="1">
    <source>
        <dbReference type="SAM" id="MobiDB-lite"/>
    </source>
</evidence>
<feature type="region of interest" description="Disordered" evidence="1">
    <location>
        <begin position="178"/>
        <end position="202"/>
    </location>
</feature>
<feature type="region of interest" description="Disordered" evidence="1">
    <location>
        <begin position="1399"/>
        <end position="1436"/>
    </location>
</feature>
<dbReference type="GO" id="GO:0060271">
    <property type="term" value="P:cilium assembly"/>
    <property type="evidence" value="ECO:0007669"/>
    <property type="project" value="TreeGrafter"/>
</dbReference>
<feature type="compositionally biased region" description="Polar residues" evidence="1">
    <location>
        <begin position="2300"/>
        <end position="2316"/>
    </location>
</feature>
<feature type="region of interest" description="Disordered" evidence="1">
    <location>
        <begin position="2668"/>
        <end position="2743"/>
    </location>
</feature>
<reference evidence="3 4" key="1">
    <citation type="submission" date="2023-10" db="EMBL/GenBank/DDBJ databases">
        <authorList>
            <person name="Maclean D."/>
            <person name="Macfadyen A."/>
        </authorList>
    </citation>
    <scope>NUCLEOTIDE SEQUENCE [LARGE SCALE GENOMIC DNA]</scope>
</reference>
<feature type="compositionally biased region" description="Basic and acidic residues" evidence="1">
    <location>
        <begin position="2861"/>
        <end position="2871"/>
    </location>
</feature>
<feature type="region of interest" description="Disordered" evidence="1">
    <location>
        <begin position="1886"/>
        <end position="1910"/>
    </location>
</feature>
<dbReference type="GO" id="GO:0005815">
    <property type="term" value="C:microtubule organizing center"/>
    <property type="evidence" value="ECO:0007669"/>
    <property type="project" value="TreeGrafter"/>
</dbReference>
<evidence type="ECO:0000313" key="4">
    <source>
        <dbReference type="Proteomes" id="UP001314263"/>
    </source>
</evidence>
<proteinExistence type="predicted"/>
<feature type="compositionally biased region" description="Basic and acidic residues" evidence="1">
    <location>
        <begin position="2836"/>
        <end position="2854"/>
    </location>
</feature>
<feature type="compositionally biased region" description="Polar residues" evidence="1">
    <location>
        <begin position="587"/>
        <end position="601"/>
    </location>
</feature>
<feature type="domain" description="C2CD3 N-terminal C2" evidence="2">
    <location>
        <begin position="19"/>
        <end position="137"/>
    </location>
</feature>
<feature type="compositionally biased region" description="Polar residues" evidence="1">
    <location>
        <begin position="2194"/>
        <end position="2205"/>
    </location>
</feature>
<feature type="compositionally biased region" description="Polar residues" evidence="1">
    <location>
        <begin position="2549"/>
        <end position="2559"/>
    </location>
</feature>
<accession>A0AAV1IME2</accession>
<feature type="region of interest" description="Disordered" evidence="1">
    <location>
        <begin position="332"/>
        <end position="501"/>
    </location>
</feature>
<sequence length="2900" mass="299639">MQMSIAHGLGEGLVPSRETSLPPLVEGPIKGEVLLHISKLQLVDGSQLSRTMQVRAQWWGDDGSGTLLQLKPGVGTAAAQLPIRCTTERFQQYLQDMEWLALALEDGSSGMLGEATMQICTLAEQRPLAGAVTFVQRLASGLARPVATAQLKLLVSFTPIFGPREGLIQAHPLQQALHKVHRSSSSSSSSASSSNKALSSIEGSSAQEAETIVAADSYASLPQLAPQTLEHQPQRRKARGPEASPKGSAPHMHGDRQPSAGQLGRSPSAAASIQHDEHRAASAVRAGQGSGQGSLGADMQDLSKRPRTPAVTPNQALSRLIERTEQLREVIEAAAAEGWAPDQPPASSGGAHALQAAAEPARDCAPTREGPIATEGRSGGPAEALDSQTGEPSARGHGKQSVPAAFQSSAGPAGDTASLSDARDNSSGNAEATPLGKAGAGQGPVMRSEGHAATTPGEASGRVAKRSRLSRLASGSVCRPAARHCTADSSQPKGMLRPFSAADARQQHKCWRDAVSQTHDIKSVPASGAAQLPKLSNLSLTLLERPSGANEMPTSTAQKMGASARDEKSTVRQLQGSVVVDSRAEQSRQGLTRSHSAPLQSREQRACAGQTASSSGVGRTPAGSDSAPPQPAEAQHAAAAAEQAGLSLHSCAQPGTPNRADKQARYSRLSGTRQMEAPPPHKSSHMQAVHSVSTCSRSNGRQNRSALCMGHASTGHCSGAAHEERAAEARTARHGPEAAAEAAQSLQHVFTVCVQSLEGLDRLRGHGVAPSDGCYISYTIPGDGGESAHTAGVTWAARAAINSSAFMSETLPAGESPDLAYLGGAQHADAALRFEVWVKQMGGMDRLLAAAELPAAALLSLADSSPHSGCNPGCDEAAMQQQALGASACSSLSADHQYCAKDLAIEMVFAEGLSSAAEGSGHEDRQTAAASQLLLHVSLQYTCGPVQATQVGKESAQSTQSLPVHKAADVAPAGSLWQVHEQEGPQEDARFLDLGAYVASSTEPTLATVQLEIVRAVGLLDAVILAEEWTGGSSMLRRAKQQGPAAYACLSLRPPGRGKAAAALPSITTAAQLPGFCPAFYAVQDVTMLLDHQSMRTLAMQEGRVEVWAAALRQQAPGHAPPGAQQSPEDVFLGSGAFELQDLLTKAQGIQKWVLISGRQGTAVGAVQVRAVLLTIGESTLKTSATARSPLQQAPALQALLPPDKPVRLLTGACGFKGRPARATMIIQSALASPGLPALRQGARYSVMYRLPGDASLQHTQRAEAEAAAAAAGSTLHVSFAQSKAHWVIADGNLVQRLQSTPMLATMLLHYRAKKGAQPPPPMPLGTAEVDLSSLLLPRLGAVHAARRVVSGTYPLINPASKSLHGASITLKVVLDLDHFEAQQALLAMQGDVSAQKSSGHALPASVEQAAAAQQHWPSQQGAAGAAQPRQGTPPVQAGMRAWRRISAHPAAAETSTECFARLEALAGQPEGFLGSENAQTPAPTPIAAGEGLAANADRERALHEQTEDLLAAWRGLSGAYGALSESPAPLHEFLSPSVPEACSESGLCQDIWLGETLPQPHHRSISPSMPAAELAPMARAQLAATWHPQPEGLTAVHPAFSDEDMGMSDTSLAATWDAHSPAVSDAPCWLKRLAEGSPASMASFPWPEQSPGGSPALVPACWHEQLMTGSPAAEGSSWREDWSAAASPDTMAALWATYDGSHILMGSPDQMPSRQQPLMPLNPEGRGALASCMEQLSHQHSADCLGPADTSMSPNKVKLVDSLLVSGSVLPGQHTEQHGETNTPLHPVQPTEKELHAVLARFQEHCSRLPYGSTGVDAAHPAPELAGMDDALLEASMSVSEQGGITTAEGAQQGIQSADSMGASQQSSIGDDSNAYERTVLHGDTHSEATAPEADQPARDKGDKHLDSLQPGEACCSQVEASQLHLARLVTCSDEEDFAVLDLGADSDSSSECGFGRDGTAPGIREAVYPAPRGALVMPGALEISDDWLFGLGSGLPADCILAAADSQQVCLWDGDGLNRAKTLGHSTDAQAQQAGQQAAQHVAEPEARAGVSFANLLPPVADSDSRSPPEEQCAEALSAQDSSTGTDGKLGVSFSNMLPAAAHNNRGASLPVTTQPAEQHLPVAAGDGPAVSSDAVPGSFSEADGGGASDREAAAAAAEAALLKRETGVSNILLNSLSLCSPSTAPPRPAGQLSSQTDWSHTAATDEASVHSAQPPSLFANVLPQPDGQPTIQRGSSSAVPDQAAPGRAVRSGQGQRTEAAGARQASRRELFRQKVAAAQAGARRQPEPGAAEAGRPDTSQPTLRQAEPSQWEPSQGEVRQAEPGQAELSRCKPTSASPVTAAGSAQLSSTIAAAGDGLGSTPVAALAVAAGSPGCAASPQATCMGSPGGAEPAMPQGRSSSTDSRPEEGVTSGTGLPQEGAEGGGRIVHWSKNTAVQEAADPDEELTFSIRRMSAVKRAEQDAQQVPASESAAPEDAGSSASSSAASSEAEEALISADGTHPAEEAEGTAAEEVHWAENTALEEGAVPEEDLMYAIRRMSAAVREQTSPVHASSETAMPAGSALSSPMSAHQAARCSNARRSGSTDTIEPVVQANSTPAPDLPSPQASGALECTMSALHLVASTDTASQLSRAGAGQAAQAAQSPATTGFEHLLERFVGSPAEMHQSACPASSPLAPIIASEPLGSTGAEDGPSECEQPPRPSRTPDRQQGSLLPISSPARAYMAGQRSPPGAVGARLQDLKPREVLPALRALWGHSRDRSLHGGQHACPPALSDGIAASAVISPDAPAVSTLRGDSADGGTSSHDRGNPDRELHAEVPLQDSGVPATAGRARPAEEPLPAHRPQAREHTVRPAAKRGGLDPEAERIARLMASVATSPWQRQDEQPDGEHPAAALEP</sequence>
<feature type="compositionally biased region" description="Low complexity" evidence="1">
    <location>
        <begin position="2471"/>
        <end position="2500"/>
    </location>
</feature>
<dbReference type="InterPro" id="IPR057537">
    <property type="entry name" value="C2_C2CD3_N"/>
</dbReference>
<organism evidence="3 4">
    <name type="scientific">Coccomyxa viridis</name>
    <dbReference type="NCBI Taxonomy" id="1274662"/>
    <lineage>
        <taxon>Eukaryota</taxon>
        <taxon>Viridiplantae</taxon>
        <taxon>Chlorophyta</taxon>
        <taxon>core chlorophytes</taxon>
        <taxon>Trebouxiophyceae</taxon>
        <taxon>Trebouxiophyceae incertae sedis</taxon>
        <taxon>Coccomyxaceae</taxon>
        <taxon>Coccomyxa</taxon>
    </lineage>
</organism>